<evidence type="ECO:0000313" key="3">
    <source>
        <dbReference type="EMBL" id="MBS4538923.1"/>
    </source>
</evidence>
<dbReference type="EMBL" id="WSFT01000039">
    <property type="protein sequence ID" value="MBS4538923.1"/>
    <property type="molecule type" value="Genomic_DNA"/>
</dbReference>
<dbReference type="Pfam" id="PF00753">
    <property type="entry name" value="Lactamase_B"/>
    <property type="match status" value="1"/>
</dbReference>
<dbReference type="InterPro" id="IPR036866">
    <property type="entry name" value="RibonucZ/Hydroxyglut_hydro"/>
</dbReference>
<evidence type="ECO:0000259" key="2">
    <source>
        <dbReference type="SMART" id="SM00849"/>
    </source>
</evidence>
<proteinExistence type="predicted"/>
<dbReference type="AlphaFoldDB" id="A0A942UTM3"/>
<accession>A0A942UTM3</accession>
<dbReference type="PANTHER" id="PTHR42951">
    <property type="entry name" value="METALLO-BETA-LACTAMASE DOMAIN-CONTAINING"/>
    <property type="match status" value="1"/>
</dbReference>
<name>A0A942UTM3_9FIRM</name>
<dbReference type="SMART" id="SM00849">
    <property type="entry name" value="Lactamase_B"/>
    <property type="match status" value="1"/>
</dbReference>
<dbReference type="InterPro" id="IPR050855">
    <property type="entry name" value="NDM-1-like"/>
</dbReference>
<evidence type="ECO:0000256" key="1">
    <source>
        <dbReference type="SAM" id="Coils"/>
    </source>
</evidence>
<dbReference type="RefSeq" id="WP_203366847.1">
    <property type="nucleotide sequence ID" value="NZ_WSFT01000039.1"/>
</dbReference>
<feature type="coiled-coil region" evidence="1">
    <location>
        <begin position="112"/>
        <end position="139"/>
    </location>
</feature>
<dbReference type="Proteomes" id="UP000724672">
    <property type="component" value="Unassembled WGS sequence"/>
</dbReference>
<comment type="caution">
    <text evidence="3">The sequence shown here is derived from an EMBL/GenBank/DDBJ whole genome shotgun (WGS) entry which is preliminary data.</text>
</comment>
<dbReference type="Gene3D" id="3.60.15.10">
    <property type="entry name" value="Ribonuclease Z/Hydroxyacylglutathione hydrolase-like"/>
    <property type="match status" value="1"/>
</dbReference>
<feature type="domain" description="Metallo-beta-lactamase" evidence="2">
    <location>
        <begin position="34"/>
        <end position="247"/>
    </location>
</feature>
<sequence>MNAKEVNFKSEYFNIIEIAEGVYAVLEKGIGKTGSNAGIIDLGKHTVIFDTFLNMDAAKDLKKASIELTGKEPSYIINSHSHGDHIVGNQLFKDKGILMSSPQVRDELIKFKNELKAEKSMYIDRVKELEEALIKEKDEGAIMNLKNELFFLSNFSRPELDIWIPEITFEDEIILYGTKRNLQLKTFDIGHSKGDAIAYIPEEKIYFMGDLLFAKSHPWLGHGNPEEFLTILRDISKKDIKYFVPGHGPLATIEDVYLEIKYIEELLELVEKNNYSEEKQYSLDEISPEFREWRTLSFNWNIQFLIERNKEANNKSKCIDF</sequence>
<organism evidence="3 4">
    <name type="scientific">Anaeromonas frigoriresistens</name>
    <dbReference type="NCBI Taxonomy" id="2683708"/>
    <lineage>
        <taxon>Bacteria</taxon>
        <taxon>Bacillati</taxon>
        <taxon>Bacillota</taxon>
        <taxon>Tissierellia</taxon>
        <taxon>Tissierellales</taxon>
        <taxon>Thermohalobacteraceae</taxon>
        <taxon>Anaeromonas</taxon>
    </lineage>
</organism>
<keyword evidence="1" id="KW-0175">Coiled coil</keyword>
<dbReference type="SUPFAM" id="SSF56281">
    <property type="entry name" value="Metallo-hydrolase/oxidoreductase"/>
    <property type="match status" value="1"/>
</dbReference>
<evidence type="ECO:0000313" key="4">
    <source>
        <dbReference type="Proteomes" id="UP000724672"/>
    </source>
</evidence>
<dbReference type="CDD" id="cd16282">
    <property type="entry name" value="metallo-hydrolase-like_MBL-fold"/>
    <property type="match status" value="1"/>
</dbReference>
<protein>
    <submittedName>
        <fullName evidence="3">MBL fold metallo-hydrolase</fullName>
    </submittedName>
</protein>
<gene>
    <name evidence="3" type="ORF">GOQ27_10630</name>
</gene>
<dbReference type="InterPro" id="IPR001279">
    <property type="entry name" value="Metallo-B-lactamas"/>
</dbReference>
<reference evidence="3" key="1">
    <citation type="submission" date="2019-12" db="EMBL/GenBank/DDBJ databases">
        <title>Clostridiaceae gen. nov. sp. nov., isolated from sediment in Xinjiang, China.</title>
        <authorList>
            <person name="Zhang R."/>
        </authorList>
    </citation>
    <scope>NUCLEOTIDE SEQUENCE</scope>
    <source>
        <strain evidence="3">D2Q-11</strain>
    </source>
</reference>
<keyword evidence="4" id="KW-1185">Reference proteome</keyword>